<protein>
    <submittedName>
        <fullName evidence="1">Predicted protein</fullName>
    </submittedName>
</protein>
<dbReference type="Proteomes" id="UP000008694">
    <property type="component" value="Unassembled WGS sequence"/>
</dbReference>
<proteinExistence type="predicted"/>
<evidence type="ECO:0000313" key="1">
    <source>
        <dbReference type="EMBL" id="EFH56811.1"/>
    </source>
</evidence>
<organism evidence="2">
    <name type="scientific">Arabidopsis lyrata subsp. lyrata</name>
    <name type="common">Lyre-leaved rock-cress</name>
    <dbReference type="NCBI Taxonomy" id="81972"/>
    <lineage>
        <taxon>Eukaryota</taxon>
        <taxon>Viridiplantae</taxon>
        <taxon>Streptophyta</taxon>
        <taxon>Embryophyta</taxon>
        <taxon>Tracheophyta</taxon>
        <taxon>Spermatophyta</taxon>
        <taxon>Magnoliopsida</taxon>
        <taxon>eudicotyledons</taxon>
        <taxon>Gunneridae</taxon>
        <taxon>Pentapetalae</taxon>
        <taxon>rosids</taxon>
        <taxon>malvids</taxon>
        <taxon>Brassicales</taxon>
        <taxon>Brassicaceae</taxon>
        <taxon>Camelineae</taxon>
        <taxon>Arabidopsis</taxon>
    </lineage>
</organism>
<dbReference type="Gramene" id="scaffold_400416.1">
    <property type="protein sequence ID" value="scaffold_400416.1"/>
    <property type="gene ID" value="scaffold_400416.1"/>
</dbReference>
<dbReference type="HOGENOM" id="CLU_2779294_0_0_1"/>
<keyword evidence="2" id="KW-1185">Reference proteome</keyword>
<name>D7LGS5_ARALL</name>
<accession>D7LGS5</accession>
<sequence>MFVSSPQLPVAAADASIHVRFVVAGICGITLRRTQLPAVKNFGRYLNSASNDYTVAICGCGDETNNNLR</sequence>
<dbReference type="AlphaFoldDB" id="D7LGS5"/>
<dbReference type="EMBL" id="GL348716">
    <property type="protein sequence ID" value="EFH56811.1"/>
    <property type="molecule type" value="Genomic_DNA"/>
</dbReference>
<gene>
    <name evidence="1" type="ORF">ARALYDRAFT_900915</name>
</gene>
<evidence type="ECO:0000313" key="2">
    <source>
        <dbReference type="Proteomes" id="UP000008694"/>
    </source>
</evidence>
<reference evidence="2" key="1">
    <citation type="journal article" date="2011" name="Nat. Genet.">
        <title>The Arabidopsis lyrata genome sequence and the basis of rapid genome size change.</title>
        <authorList>
            <person name="Hu T.T."/>
            <person name="Pattyn P."/>
            <person name="Bakker E.G."/>
            <person name="Cao J."/>
            <person name="Cheng J.-F."/>
            <person name="Clark R.M."/>
            <person name="Fahlgren N."/>
            <person name="Fawcett J.A."/>
            <person name="Grimwood J."/>
            <person name="Gundlach H."/>
            <person name="Haberer G."/>
            <person name="Hollister J.D."/>
            <person name="Ossowski S."/>
            <person name="Ottilar R.P."/>
            <person name="Salamov A.A."/>
            <person name="Schneeberger K."/>
            <person name="Spannagl M."/>
            <person name="Wang X."/>
            <person name="Yang L."/>
            <person name="Nasrallah M.E."/>
            <person name="Bergelson J."/>
            <person name="Carrington J.C."/>
            <person name="Gaut B.S."/>
            <person name="Schmutz J."/>
            <person name="Mayer K.F.X."/>
            <person name="Van de Peer Y."/>
            <person name="Grigoriev I.V."/>
            <person name="Nordborg M."/>
            <person name="Weigel D."/>
            <person name="Guo Y.-L."/>
        </authorList>
    </citation>
    <scope>NUCLEOTIDE SEQUENCE [LARGE SCALE GENOMIC DNA]</scope>
    <source>
        <strain evidence="2">cv. MN47</strain>
    </source>
</reference>